<dbReference type="InterPro" id="IPR013088">
    <property type="entry name" value="Znf_NHR/GATA"/>
</dbReference>
<evidence type="ECO:0000256" key="3">
    <source>
        <dbReference type="ARBA" id="ARBA00022771"/>
    </source>
</evidence>
<organism evidence="9">
    <name type="scientific">Absidia glauca</name>
    <name type="common">Pin mould</name>
    <dbReference type="NCBI Taxonomy" id="4829"/>
    <lineage>
        <taxon>Eukaryota</taxon>
        <taxon>Fungi</taxon>
        <taxon>Fungi incertae sedis</taxon>
        <taxon>Mucoromycota</taxon>
        <taxon>Mucoromycotina</taxon>
        <taxon>Mucoromycetes</taxon>
        <taxon>Mucorales</taxon>
        <taxon>Cunninghamellaceae</taxon>
        <taxon>Absidia</taxon>
    </lineage>
</organism>
<keyword evidence="4" id="KW-0862">Zinc</keyword>
<evidence type="ECO:0000256" key="5">
    <source>
        <dbReference type="ARBA" id="ARBA00023242"/>
    </source>
</evidence>
<evidence type="ECO:0000313" key="9">
    <source>
        <dbReference type="EMBL" id="SAM09263.1"/>
    </source>
</evidence>
<keyword evidence="5" id="KW-0539">Nucleus</keyword>
<dbReference type="Proteomes" id="UP000078561">
    <property type="component" value="Unassembled WGS sequence"/>
</dbReference>
<reference evidence="9" key="1">
    <citation type="submission" date="2016-04" db="EMBL/GenBank/DDBJ databases">
        <authorList>
            <person name="Evans L.H."/>
            <person name="Alamgir A."/>
            <person name="Owens N."/>
            <person name="Weber N.D."/>
            <person name="Virtaneva K."/>
            <person name="Barbian K."/>
            <person name="Babar A."/>
            <person name="Rosenke K."/>
        </authorList>
    </citation>
    <scope>NUCLEOTIDE SEQUENCE [LARGE SCALE GENOMIC DNA]</scope>
    <source>
        <strain evidence="9">CBS 101.48</strain>
    </source>
</reference>
<dbReference type="PANTHER" id="PTHR10071:SF281">
    <property type="entry name" value="BOX A-BINDING FACTOR-RELATED"/>
    <property type="match status" value="1"/>
</dbReference>
<keyword evidence="2" id="KW-0479">Metal-binding</keyword>
<accession>A0A163KMH8</accession>
<dbReference type="GO" id="GO:0000978">
    <property type="term" value="F:RNA polymerase II cis-regulatory region sequence-specific DNA binding"/>
    <property type="evidence" value="ECO:0007669"/>
    <property type="project" value="TreeGrafter"/>
</dbReference>
<evidence type="ECO:0000313" key="10">
    <source>
        <dbReference type="Proteomes" id="UP000078561"/>
    </source>
</evidence>
<dbReference type="GO" id="GO:0000981">
    <property type="term" value="F:DNA-binding transcription factor activity, RNA polymerase II-specific"/>
    <property type="evidence" value="ECO:0007669"/>
    <property type="project" value="TreeGrafter"/>
</dbReference>
<dbReference type="OrthoDB" id="515401at2759"/>
<evidence type="ECO:0000256" key="6">
    <source>
        <dbReference type="PROSITE-ProRule" id="PRU00094"/>
    </source>
</evidence>
<evidence type="ECO:0000256" key="2">
    <source>
        <dbReference type="ARBA" id="ARBA00022723"/>
    </source>
</evidence>
<evidence type="ECO:0000259" key="8">
    <source>
        <dbReference type="PROSITE" id="PS50114"/>
    </source>
</evidence>
<dbReference type="InParanoid" id="A0A163KMH8"/>
<dbReference type="STRING" id="4829.A0A163KMH8"/>
<evidence type="ECO:0000256" key="4">
    <source>
        <dbReference type="ARBA" id="ARBA00022833"/>
    </source>
</evidence>
<dbReference type="Pfam" id="PF00320">
    <property type="entry name" value="GATA"/>
    <property type="match status" value="1"/>
</dbReference>
<evidence type="ECO:0000256" key="7">
    <source>
        <dbReference type="SAM" id="MobiDB-lite"/>
    </source>
</evidence>
<evidence type="ECO:0000256" key="1">
    <source>
        <dbReference type="ARBA" id="ARBA00004123"/>
    </source>
</evidence>
<dbReference type="SMART" id="SM00401">
    <property type="entry name" value="ZnF_GATA"/>
    <property type="match status" value="1"/>
</dbReference>
<dbReference type="PANTHER" id="PTHR10071">
    <property type="entry name" value="TRANSCRIPTION FACTOR GATA FAMILY MEMBER"/>
    <property type="match status" value="1"/>
</dbReference>
<keyword evidence="3 6" id="KW-0863">Zinc-finger</keyword>
<protein>
    <recommendedName>
        <fullName evidence="8">GATA-type domain-containing protein</fullName>
    </recommendedName>
</protein>
<feature type="domain" description="GATA-type" evidence="8">
    <location>
        <begin position="172"/>
        <end position="222"/>
    </location>
</feature>
<dbReference type="SUPFAM" id="SSF57716">
    <property type="entry name" value="Glucocorticoid receptor-like (DNA-binding domain)"/>
    <property type="match status" value="1"/>
</dbReference>
<dbReference type="GO" id="GO:0005634">
    <property type="term" value="C:nucleus"/>
    <property type="evidence" value="ECO:0007669"/>
    <property type="project" value="UniProtKB-SubCell"/>
</dbReference>
<name>A0A163KMH8_ABSGL</name>
<dbReference type="GO" id="GO:0000122">
    <property type="term" value="P:negative regulation of transcription by RNA polymerase II"/>
    <property type="evidence" value="ECO:0007669"/>
    <property type="project" value="TreeGrafter"/>
</dbReference>
<feature type="region of interest" description="Disordered" evidence="7">
    <location>
        <begin position="126"/>
        <end position="168"/>
    </location>
</feature>
<feature type="compositionally biased region" description="Acidic residues" evidence="7">
    <location>
        <begin position="128"/>
        <end position="137"/>
    </location>
</feature>
<dbReference type="InterPro" id="IPR000679">
    <property type="entry name" value="Znf_GATA"/>
</dbReference>
<feature type="compositionally biased region" description="Polar residues" evidence="7">
    <location>
        <begin position="40"/>
        <end position="62"/>
    </location>
</feature>
<gene>
    <name evidence="9" type="primary">ABSGL_14939.1 scaffold 15162</name>
</gene>
<feature type="region of interest" description="Disordered" evidence="7">
    <location>
        <begin position="40"/>
        <end position="63"/>
    </location>
</feature>
<dbReference type="GO" id="GO:0045944">
    <property type="term" value="P:positive regulation of transcription by RNA polymerase II"/>
    <property type="evidence" value="ECO:0007669"/>
    <property type="project" value="TreeGrafter"/>
</dbReference>
<dbReference type="EMBL" id="LT555008">
    <property type="protein sequence ID" value="SAM09263.1"/>
    <property type="molecule type" value="Genomic_DNA"/>
</dbReference>
<comment type="subcellular location">
    <subcellularLocation>
        <location evidence="1">Nucleus</location>
    </subcellularLocation>
</comment>
<keyword evidence="10" id="KW-1185">Reference proteome</keyword>
<dbReference type="InterPro" id="IPR039355">
    <property type="entry name" value="Transcription_factor_GATA"/>
</dbReference>
<sequence>MIPSTSQDYLLSPDLFFNEQDQDTDSFANLFDGGVSSFPSSPALTNSESLPSPTQSLDSLMSSPLDGSLDADALVALILSSTTAQEQQPFFNVTGGQELDLNQFVNFEEDGTSAQIGQTMFGAIGSVNEEDNDDDESMAPSTPDATKPASTASSDSNGSTSKPKKARAPRQLECFNCHVTKTPLWRRTPDRAHSLCNACGLYYKQYGAHRPLHVRQKQQIPKPPTSTVNAAQSASNWTDPMVMMMMMMKGNNNPTHTKALKPLASKPFLLPAIHQTNQASCAHGVGIKRSYEDALSADSGEEEDNVWMMDSNKKQKDLTTDDDRFKGLLARMDKDQMHGFLEMLERRCVILRSVLTLS</sequence>
<proteinExistence type="predicted"/>
<dbReference type="CDD" id="cd00202">
    <property type="entry name" value="ZnF_GATA"/>
    <property type="match status" value="1"/>
</dbReference>
<dbReference type="PROSITE" id="PS50114">
    <property type="entry name" value="GATA_ZN_FINGER_2"/>
    <property type="match status" value="1"/>
</dbReference>
<dbReference type="GO" id="GO:0008270">
    <property type="term" value="F:zinc ion binding"/>
    <property type="evidence" value="ECO:0007669"/>
    <property type="project" value="UniProtKB-KW"/>
</dbReference>
<dbReference type="Gene3D" id="3.30.50.10">
    <property type="entry name" value="Erythroid Transcription Factor GATA-1, subunit A"/>
    <property type="match status" value="1"/>
</dbReference>
<feature type="compositionally biased region" description="Low complexity" evidence="7">
    <location>
        <begin position="149"/>
        <end position="161"/>
    </location>
</feature>
<dbReference type="AlphaFoldDB" id="A0A163KMH8"/>